<evidence type="ECO:0000313" key="2">
    <source>
        <dbReference type="Proteomes" id="UP000261223"/>
    </source>
</evidence>
<reference evidence="1 2" key="1">
    <citation type="submission" date="2018-08" db="EMBL/GenBank/DDBJ databases">
        <title>A genome reference for cultivated species of the human gut microbiota.</title>
        <authorList>
            <person name="Zou Y."/>
            <person name="Xue W."/>
            <person name="Luo G."/>
        </authorList>
    </citation>
    <scope>NUCLEOTIDE SEQUENCE [LARGE SCALE GENOMIC DNA]</scope>
    <source>
        <strain evidence="1 2">TF03-6</strain>
    </source>
</reference>
<sequence>MWESDTDVVTRTATGDDQIRSSREKALFIRLSVLNRPIISALLFKTRFPAFGEILFISGAKKS</sequence>
<evidence type="ECO:0000313" key="1">
    <source>
        <dbReference type="EMBL" id="RGM10843.1"/>
    </source>
</evidence>
<protein>
    <submittedName>
        <fullName evidence="1">Uncharacterized protein</fullName>
    </submittedName>
</protein>
<gene>
    <name evidence="1" type="ORF">DXC34_14350</name>
</gene>
<comment type="caution">
    <text evidence="1">The sequence shown here is derived from an EMBL/GenBank/DDBJ whole genome shotgun (WGS) entry which is preliminary data.</text>
</comment>
<accession>A0A3E4UKT6</accession>
<proteinExistence type="predicted"/>
<organism evidence="1 2">
    <name type="scientific">Bacteroides stercoris</name>
    <dbReference type="NCBI Taxonomy" id="46506"/>
    <lineage>
        <taxon>Bacteria</taxon>
        <taxon>Pseudomonadati</taxon>
        <taxon>Bacteroidota</taxon>
        <taxon>Bacteroidia</taxon>
        <taxon>Bacteroidales</taxon>
        <taxon>Bacteroidaceae</taxon>
        <taxon>Bacteroides</taxon>
    </lineage>
</organism>
<dbReference type="EMBL" id="QSSV01000020">
    <property type="protein sequence ID" value="RGM10843.1"/>
    <property type="molecule type" value="Genomic_DNA"/>
</dbReference>
<dbReference type="Proteomes" id="UP000261223">
    <property type="component" value="Unassembled WGS sequence"/>
</dbReference>
<dbReference type="AlphaFoldDB" id="A0A3E4UKT6"/>
<name>A0A3E4UKT6_BACSE</name>